<evidence type="ECO:0000313" key="5">
    <source>
        <dbReference type="Proteomes" id="UP001162162"/>
    </source>
</evidence>
<dbReference type="Pfam" id="PF10373">
    <property type="entry name" value="EST1_DNA_bind"/>
    <property type="match status" value="1"/>
</dbReference>
<dbReference type="EMBL" id="JAPWTK010000846">
    <property type="protein sequence ID" value="KAJ8935696.1"/>
    <property type="molecule type" value="Genomic_DNA"/>
</dbReference>
<dbReference type="GO" id="GO:0005697">
    <property type="term" value="C:telomerase holoenzyme complex"/>
    <property type="evidence" value="ECO:0007669"/>
    <property type="project" value="TreeGrafter"/>
</dbReference>
<proteinExistence type="predicted"/>
<dbReference type="InterPro" id="IPR018834">
    <property type="entry name" value="DNA/RNA-bd_Est1-type"/>
</dbReference>
<protein>
    <recommendedName>
        <fullName evidence="3">DNA/RNA-binding domain-containing protein</fullName>
    </recommendedName>
</protein>
<evidence type="ECO:0000256" key="2">
    <source>
        <dbReference type="SAM" id="MobiDB-lite"/>
    </source>
</evidence>
<dbReference type="Proteomes" id="UP001162162">
    <property type="component" value="Unassembled WGS sequence"/>
</dbReference>
<dbReference type="PANTHER" id="PTHR15696">
    <property type="entry name" value="SMG-7 SUPPRESSOR WITH MORPHOLOGICAL EFFECT ON GENITALIA PROTEIN 7"/>
    <property type="match status" value="1"/>
</dbReference>
<dbReference type="InterPro" id="IPR011990">
    <property type="entry name" value="TPR-like_helical_dom_sf"/>
</dbReference>
<dbReference type="InterPro" id="IPR045153">
    <property type="entry name" value="Est1/Ebs1-like"/>
</dbReference>
<feature type="domain" description="DNA/RNA-binding" evidence="3">
    <location>
        <begin position="47"/>
        <end position="94"/>
    </location>
</feature>
<evidence type="ECO:0000256" key="1">
    <source>
        <dbReference type="ARBA" id="ARBA00023161"/>
    </source>
</evidence>
<feature type="compositionally biased region" description="Acidic residues" evidence="2">
    <location>
        <begin position="144"/>
        <end position="157"/>
    </location>
</feature>
<keyword evidence="5" id="KW-1185">Reference proteome</keyword>
<reference evidence="4" key="1">
    <citation type="journal article" date="2023" name="Insect Mol. Biol.">
        <title>Genome sequencing provides insights into the evolution of gene families encoding plant cell wall-degrading enzymes in longhorned beetles.</title>
        <authorList>
            <person name="Shin N.R."/>
            <person name="Okamura Y."/>
            <person name="Kirsch R."/>
            <person name="Pauchet Y."/>
        </authorList>
    </citation>
    <scope>NUCLEOTIDE SEQUENCE</scope>
    <source>
        <strain evidence="4">AMC_N1</strain>
    </source>
</reference>
<dbReference type="AlphaFoldDB" id="A0AAV8XB98"/>
<gene>
    <name evidence="4" type="ORF">NQ318_005088</name>
</gene>
<dbReference type="Gene3D" id="1.25.40.10">
    <property type="entry name" value="Tetratricopeptide repeat domain"/>
    <property type="match status" value="1"/>
</dbReference>
<name>A0AAV8XB98_9CUCU</name>
<accession>A0AAV8XB98</accession>
<dbReference type="GO" id="GO:0000184">
    <property type="term" value="P:nuclear-transcribed mRNA catabolic process, nonsense-mediated decay"/>
    <property type="evidence" value="ECO:0007669"/>
    <property type="project" value="UniProtKB-KW"/>
</dbReference>
<organism evidence="4 5">
    <name type="scientific">Aromia moschata</name>
    <dbReference type="NCBI Taxonomy" id="1265417"/>
    <lineage>
        <taxon>Eukaryota</taxon>
        <taxon>Metazoa</taxon>
        <taxon>Ecdysozoa</taxon>
        <taxon>Arthropoda</taxon>
        <taxon>Hexapoda</taxon>
        <taxon>Insecta</taxon>
        <taxon>Pterygota</taxon>
        <taxon>Neoptera</taxon>
        <taxon>Endopterygota</taxon>
        <taxon>Coleoptera</taxon>
        <taxon>Polyphaga</taxon>
        <taxon>Cucujiformia</taxon>
        <taxon>Chrysomeloidea</taxon>
        <taxon>Cerambycidae</taxon>
        <taxon>Cerambycinae</taxon>
        <taxon>Callichromatini</taxon>
        <taxon>Aromia</taxon>
    </lineage>
</organism>
<evidence type="ECO:0000259" key="3">
    <source>
        <dbReference type="Pfam" id="PF10373"/>
    </source>
</evidence>
<feature type="region of interest" description="Disordered" evidence="2">
    <location>
        <begin position="134"/>
        <end position="161"/>
    </location>
</feature>
<dbReference type="SUPFAM" id="SSF48452">
    <property type="entry name" value="TPR-like"/>
    <property type="match status" value="1"/>
</dbReference>
<keyword evidence="1" id="KW-0866">Nonsense-mediated mRNA decay</keyword>
<dbReference type="GO" id="GO:0042162">
    <property type="term" value="F:telomeric DNA binding"/>
    <property type="evidence" value="ECO:0007669"/>
    <property type="project" value="TreeGrafter"/>
</dbReference>
<evidence type="ECO:0000313" key="4">
    <source>
        <dbReference type="EMBL" id="KAJ8935696.1"/>
    </source>
</evidence>
<dbReference type="PANTHER" id="PTHR15696:SF7">
    <property type="entry name" value="NONSENSE-MEDIATED MRNA DECAY FACTOR"/>
    <property type="match status" value="1"/>
</dbReference>
<comment type="caution">
    <text evidence="4">The sequence shown here is derived from an EMBL/GenBank/DDBJ whole genome shotgun (WGS) entry which is preliminary data.</text>
</comment>
<dbReference type="GO" id="GO:0070034">
    <property type="term" value="F:telomerase RNA binding"/>
    <property type="evidence" value="ECO:0007669"/>
    <property type="project" value="TreeGrafter"/>
</dbReference>
<sequence length="183" mass="21163">MPLTFPSCTMKGRIPTMLILRLSKVGKAIRTSVYKLEIYPNWEPTLALRYYLQAISYKPDYGMPHNQMGTLAMNQNHFLDAVYHYMRCMACKNVTGHIHESVLNYPLAERVEATKANGILKDLMNGGKKSKTKLRRRKALKVESDEESDASGNEDDNYSSSDDSFIWTPKIFWPNLLMRMWIF</sequence>